<name>A0A5J5J7V0_9MICO</name>
<evidence type="ECO:0000313" key="2">
    <source>
        <dbReference type="Proteomes" id="UP000325827"/>
    </source>
</evidence>
<sequence>MSDRRVFRWAGTSARMLVGTLVAVGFVVGTVTAVAAPWPTVAREPLVVDAVPVASETVLSCVGGLLAIGRDATSAAQLSVAADQAVTAGAGEGAQAPAQTRLSASYLGGAEGAAVYTAPASGSAATDAAAAGWAAVSAEDLSGFAASECTAPLMESWLVGGASTTGASDLVLLGNPGSVAATVQLTVYGSRGAQIPPGGRNVIVPPGQQIALPLAGLSLGEESPVLRVTAAGAPVQASLQASLTRTLVPGGVDQVGATATPATDLVIAGVEVTAEPGPAGASNAATLVRMLSPSVDTTATVTVTAVGGGAPALAPSTLQLTAGLPAELQLGGLPVGQYVVDVRAPEAVLAAVWQTTGFGAGADFAWYTPAPELTGASMFAVPGGASASLTITNAARTAATVSLHAATGAFSQQVAVPAGGSVAVRLPAQGVYTLDPGGVAGVRAGLSFSGAAPGGGTALAGYPVLPVDAAAATIRVYP</sequence>
<proteinExistence type="predicted"/>
<keyword evidence="2" id="KW-1185">Reference proteome</keyword>
<dbReference type="InterPro" id="IPR043777">
    <property type="entry name" value="DUF5719"/>
</dbReference>
<comment type="caution">
    <text evidence="1">The sequence shown here is derived from an EMBL/GenBank/DDBJ whole genome shotgun (WGS) entry which is preliminary data.</text>
</comment>
<gene>
    <name evidence="1" type="ORF">F6B43_06365</name>
</gene>
<dbReference type="EMBL" id="VYSA01000001">
    <property type="protein sequence ID" value="KAA9111214.1"/>
    <property type="molecule type" value="Genomic_DNA"/>
</dbReference>
<accession>A0A5J5J7V0</accession>
<dbReference type="AlphaFoldDB" id="A0A5J5J7V0"/>
<reference evidence="2" key="1">
    <citation type="submission" date="2019-09" db="EMBL/GenBank/DDBJ databases">
        <title>Mumia zhuanghuii sp. nov. isolated from the intestinal contents of plateau pika (Ochotona curzoniae) in the Qinghai-Tibet plateau of China.</title>
        <authorList>
            <person name="Tian Z."/>
        </authorList>
    </citation>
    <scope>NUCLEOTIDE SEQUENCE [LARGE SCALE GENOMIC DNA]</scope>
    <source>
        <strain evidence="2">JCM 30598</strain>
    </source>
</reference>
<dbReference type="Proteomes" id="UP000325827">
    <property type="component" value="Unassembled WGS sequence"/>
</dbReference>
<dbReference type="RefSeq" id="WP_150447983.1">
    <property type="nucleotide sequence ID" value="NZ_VYSA01000001.1"/>
</dbReference>
<organism evidence="1 2">
    <name type="scientific">Microbacterium rhizomatis</name>
    <dbReference type="NCBI Taxonomy" id="1631477"/>
    <lineage>
        <taxon>Bacteria</taxon>
        <taxon>Bacillati</taxon>
        <taxon>Actinomycetota</taxon>
        <taxon>Actinomycetes</taxon>
        <taxon>Micrococcales</taxon>
        <taxon>Microbacteriaceae</taxon>
        <taxon>Microbacterium</taxon>
    </lineage>
</organism>
<protein>
    <submittedName>
        <fullName evidence="1">Large extracellular alpha-helical protein</fullName>
    </submittedName>
</protein>
<dbReference type="Pfam" id="PF18986">
    <property type="entry name" value="DUF5719"/>
    <property type="match status" value="1"/>
</dbReference>
<dbReference type="OrthoDB" id="3264966at2"/>
<evidence type="ECO:0000313" key="1">
    <source>
        <dbReference type="EMBL" id="KAA9111214.1"/>
    </source>
</evidence>